<reference evidence="1 2" key="1">
    <citation type="submission" date="2017-09" db="EMBL/GenBank/DDBJ databases">
        <title>Genomics of the genus Arcobacter.</title>
        <authorList>
            <person name="Perez-Cataluna A."/>
            <person name="Figueras M.J."/>
            <person name="Salas-Masso N."/>
        </authorList>
    </citation>
    <scope>NUCLEOTIDE SEQUENCE [LARGE SCALE GENOMIC DNA]</scope>
    <source>
        <strain evidence="1 2">CECT 7386</strain>
    </source>
</reference>
<accession>A0AAX2ADG2</accession>
<evidence type="ECO:0000313" key="2">
    <source>
        <dbReference type="Proteomes" id="UP000290092"/>
    </source>
</evidence>
<dbReference type="SUPFAM" id="SSF56112">
    <property type="entry name" value="Protein kinase-like (PK-like)"/>
    <property type="match status" value="1"/>
</dbReference>
<name>A0AAX2ADG2_9BACT</name>
<dbReference type="GO" id="GO:0016301">
    <property type="term" value="F:kinase activity"/>
    <property type="evidence" value="ECO:0007669"/>
    <property type="project" value="UniProtKB-KW"/>
</dbReference>
<dbReference type="AlphaFoldDB" id="A0AAX2ADG2"/>
<feature type="non-terminal residue" evidence="1">
    <location>
        <position position="195"/>
    </location>
</feature>
<dbReference type="EMBL" id="NXID01000042">
    <property type="protein sequence ID" value="RXK15032.1"/>
    <property type="molecule type" value="Genomic_DNA"/>
</dbReference>
<dbReference type="RefSeq" id="WP_129085777.1">
    <property type="nucleotide sequence ID" value="NZ_NXID01000042.1"/>
</dbReference>
<evidence type="ECO:0000313" key="1">
    <source>
        <dbReference type="EMBL" id="RXK15032.1"/>
    </source>
</evidence>
<dbReference type="InterPro" id="IPR011009">
    <property type="entry name" value="Kinase-like_dom_sf"/>
</dbReference>
<dbReference type="Proteomes" id="UP000290092">
    <property type="component" value="Unassembled WGS sequence"/>
</dbReference>
<keyword evidence="1" id="KW-0418">Kinase</keyword>
<sequence length="195" mass="23344">MNFEDFVIEENSKNSSEIIPIIFKDKKYWIKKARATFSSKLHKFYYSLFPFEVLLPVKNKTAKEAMTFETLKIERFKEYGVNTPQVVFKNEDFFVLEDCGKTVNSYIRKRDITKEKMYYFIDNLLIELSKIHNNNDFHGGAQARNFTYYEGKIFTIDLEDSFEDNIDLKLLQFRDFLLLLLSFTKTRASFQLDYR</sequence>
<proteinExistence type="predicted"/>
<comment type="caution">
    <text evidence="1">The sequence shown here is derived from an EMBL/GenBank/DDBJ whole genome shotgun (WGS) entry which is preliminary data.</text>
</comment>
<organism evidence="1 2">
    <name type="scientific">Malaciobacter mytili LMG 24559</name>
    <dbReference type="NCBI Taxonomy" id="1032238"/>
    <lineage>
        <taxon>Bacteria</taxon>
        <taxon>Pseudomonadati</taxon>
        <taxon>Campylobacterota</taxon>
        <taxon>Epsilonproteobacteria</taxon>
        <taxon>Campylobacterales</taxon>
        <taxon>Arcobacteraceae</taxon>
        <taxon>Malaciobacter</taxon>
    </lineage>
</organism>
<keyword evidence="2" id="KW-1185">Reference proteome</keyword>
<gene>
    <name evidence="1" type="ORF">CP985_10515</name>
</gene>
<protein>
    <submittedName>
        <fullName evidence="1">Kinase</fullName>
    </submittedName>
</protein>
<keyword evidence="1" id="KW-0808">Transferase</keyword>